<dbReference type="SUPFAM" id="SSF63737">
    <property type="entry name" value="Leukotriene A4 hydrolase N-terminal domain"/>
    <property type="match status" value="1"/>
</dbReference>
<evidence type="ECO:0000256" key="6">
    <source>
        <dbReference type="ARBA" id="ARBA00022438"/>
    </source>
</evidence>
<evidence type="ECO:0000256" key="8">
    <source>
        <dbReference type="ARBA" id="ARBA00022723"/>
    </source>
</evidence>
<dbReference type="RefSeq" id="WP_243323168.1">
    <property type="nucleotide sequence ID" value="NZ_JAKZMM010000003.1"/>
</dbReference>
<dbReference type="InterPro" id="IPR027268">
    <property type="entry name" value="Peptidase_M4/M1_CTD_sf"/>
</dbReference>
<dbReference type="InterPro" id="IPR042097">
    <property type="entry name" value="Aminopeptidase_N-like_N_sf"/>
</dbReference>
<protein>
    <recommendedName>
        <fullName evidence="5">Aminopeptidase N</fullName>
        <ecNumber evidence="4">3.4.11.2</ecNumber>
    </recommendedName>
</protein>
<sequence>MKWINSVVLACALMSCQAGDEQIQVLSEPGVSKELATFRSEKYLNVSYSLSFNIPEEKNEPVTGVANILWDQGEKLPLIIDFRGDSSQIISVMLNREPVEYKVENEHIILPSSGAWSGKNMVSIAFRSSDQSLNRRDEFLYTLLVPDRARTLFPCFDQPDIKARYSLELIIPETWKAVANGKIAGVDSLSHPGRHVVTFQETEPLPTYLFSFVAGKLQQETYSRENRSISIYHRETDPARKGQCPEIARQVLDALDWMEAYTGVPYPFAKYDLVILPGFQYGGMEHTGATLYNDQSMFLNEEPTLDEQLRRSTLIAHETAHMWFGDYVTMKWFNDVWTKEVFANYFAIRIVEPTYPTINHRLNFVRGYIPASYAEDRTDGATPIQQTLDNLRNAGLVYSNIVYDKSPVVMEMLIQRMGAEAFQRGLHDYLTTYAYSNATWDQLIASLSQYTERDLDQWSQVWVKEAGMPVLKASVIGNRLRVEESDPWERGLVWPQQLKYRICEGNKTEDVVLEIGDTSRVLTVELNQKYDSPAILPNIDGRGYGFFELNPKDVQGAFACLDTTTDDMLKGSLLITLHENLQNRTLKPEPFLQALIAYAKQEKNDLLYSMALGYISPAVRFLPARPDGLEHALWQLVAGGITPGRRLQAFRQYVSLAESEQAAAQLYQIWEKRELEGKPLSERDEINLSYQLAIRLPEKADEIVNEQLKRISNPDRQAEYRFISPSVSPRKEVRDSVFEALLVADNRRIEPWASTALSLLNHRLREAESVEYIRPALEILEEVQRTGDIFFPTAWLRALLGGHSSVQARDEVEAFYAEYPDFPEMLLNKIRQQADHLYRLHAGE</sequence>
<comment type="caution">
    <text evidence="14">The sequence shown here is derived from an EMBL/GenBank/DDBJ whole genome shotgun (WGS) entry which is preliminary data.</text>
</comment>
<name>A0ABT0BXA9_9BACT</name>
<accession>A0ABT0BXA9</accession>
<keyword evidence="11" id="KW-0482">Metalloprotease</keyword>
<evidence type="ECO:0000256" key="3">
    <source>
        <dbReference type="ARBA" id="ARBA00010136"/>
    </source>
</evidence>
<evidence type="ECO:0000256" key="4">
    <source>
        <dbReference type="ARBA" id="ARBA00012564"/>
    </source>
</evidence>
<evidence type="ECO:0000256" key="1">
    <source>
        <dbReference type="ARBA" id="ARBA00000098"/>
    </source>
</evidence>
<feature type="domain" description="Peptidase M1 membrane alanine aminopeptidase" evidence="12">
    <location>
        <begin position="253"/>
        <end position="462"/>
    </location>
</feature>
<dbReference type="SUPFAM" id="SSF55486">
    <property type="entry name" value="Metalloproteases ('zincins'), catalytic domain"/>
    <property type="match status" value="1"/>
</dbReference>
<dbReference type="InterPro" id="IPR050344">
    <property type="entry name" value="Peptidase_M1_aminopeptidases"/>
</dbReference>
<dbReference type="PANTHER" id="PTHR11533">
    <property type="entry name" value="PROTEASE M1 ZINC METALLOPROTEASE"/>
    <property type="match status" value="1"/>
</dbReference>
<keyword evidence="10" id="KW-0862">Zinc</keyword>
<dbReference type="InterPro" id="IPR045357">
    <property type="entry name" value="Aminopeptidase_N-like_N"/>
</dbReference>
<keyword evidence="7" id="KW-0645">Protease</keyword>
<dbReference type="InterPro" id="IPR001930">
    <property type="entry name" value="Peptidase_M1"/>
</dbReference>
<evidence type="ECO:0000259" key="13">
    <source>
        <dbReference type="Pfam" id="PF17900"/>
    </source>
</evidence>
<dbReference type="Gene3D" id="2.60.40.1730">
    <property type="entry name" value="tricorn interacting facor f3 domain"/>
    <property type="match status" value="1"/>
</dbReference>
<dbReference type="Pfam" id="PF01433">
    <property type="entry name" value="Peptidase_M1"/>
    <property type="match status" value="1"/>
</dbReference>
<evidence type="ECO:0000256" key="5">
    <source>
        <dbReference type="ARBA" id="ARBA00015611"/>
    </source>
</evidence>
<evidence type="ECO:0000256" key="11">
    <source>
        <dbReference type="ARBA" id="ARBA00023049"/>
    </source>
</evidence>
<dbReference type="EMBL" id="JAKZMM010000003">
    <property type="protein sequence ID" value="MCJ2379371.1"/>
    <property type="molecule type" value="Genomic_DNA"/>
</dbReference>
<comment type="catalytic activity">
    <reaction evidence="1">
        <text>Release of an N-terminal amino acid, Xaa-|-Yaa- from a peptide, amide or arylamide. Xaa is preferably Ala, but may be most amino acids including Pro (slow action). When a terminal hydrophobic residue is followed by a prolyl residue, the two may be released as an intact Xaa-Pro dipeptide.</text>
        <dbReference type="EC" id="3.4.11.2"/>
    </reaction>
</comment>
<keyword evidence="8" id="KW-0479">Metal-binding</keyword>
<dbReference type="Pfam" id="PF17900">
    <property type="entry name" value="Peptidase_M1_N"/>
    <property type="match status" value="1"/>
</dbReference>
<evidence type="ECO:0000259" key="12">
    <source>
        <dbReference type="Pfam" id="PF01433"/>
    </source>
</evidence>
<keyword evidence="15" id="KW-1185">Reference proteome</keyword>
<comment type="similarity">
    <text evidence="3">Belongs to the peptidase M1 family.</text>
</comment>
<dbReference type="Gene3D" id="1.10.390.10">
    <property type="entry name" value="Neutral Protease Domain 2"/>
    <property type="match status" value="1"/>
</dbReference>
<dbReference type="PANTHER" id="PTHR11533:SF174">
    <property type="entry name" value="PUROMYCIN-SENSITIVE AMINOPEPTIDASE-RELATED"/>
    <property type="match status" value="1"/>
</dbReference>
<dbReference type="InterPro" id="IPR014782">
    <property type="entry name" value="Peptidase_M1_dom"/>
</dbReference>
<proteinExistence type="inferred from homology"/>
<keyword evidence="9" id="KW-0378">Hydrolase</keyword>
<dbReference type="PRINTS" id="PR00756">
    <property type="entry name" value="ALADIPTASE"/>
</dbReference>
<comment type="cofactor">
    <cofactor evidence="2">
        <name>Zn(2+)</name>
        <dbReference type="ChEBI" id="CHEBI:29105"/>
    </cofactor>
</comment>
<dbReference type="PROSITE" id="PS51257">
    <property type="entry name" value="PROKAR_LIPOPROTEIN"/>
    <property type="match status" value="1"/>
</dbReference>
<dbReference type="EC" id="3.4.11.2" evidence="4"/>
<keyword evidence="6 14" id="KW-0031">Aminopeptidase</keyword>
<evidence type="ECO:0000313" key="14">
    <source>
        <dbReference type="EMBL" id="MCJ2379371.1"/>
    </source>
</evidence>
<evidence type="ECO:0000256" key="2">
    <source>
        <dbReference type="ARBA" id="ARBA00001947"/>
    </source>
</evidence>
<feature type="domain" description="Aminopeptidase N-like N-terminal" evidence="13">
    <location>
        <begin position="133"/>
        <end position="209"/>
    </location>
</feature>
<gene>
    <name evidence="14" type="ORF">MUN53_01870</name>
</gene>
<evidence type="ECO:0000256" key="7">
    <source>
        <dbReference type="ARBA" id="ARBA00022670"/>
    </source>
</evidence>
<dbReference type="Proteomes" id="UP001165444">
    <property type="component" value="Unassembled WGS sequence"/>
</dbReference>
<dbReference type="GO" id="GO:0004177">
    <property type="term" value="F:aminopeptidase activity"/>
    <property type="evidence" value="ECO:0007669"/>
    <property type="project" value="UniProtKB-KW"/>
</dbReference>
<reference evidence="14 15" key="1">
    <citation type="submission" date="2022-03" db="EMBL/GenBank/DDBJ databases">
        <title>Parabacteroides sp. nov. isolated from swine feces.</title>
        <authorList>
            <person name="Bak J.E."/>
        </authorList>
    </citation>
    <scope>NUCLEOTIDE SEQUENCE [LARGE SCALE GENOMIC DNA]</scope>
    <source>
        <strain evidence="14 15">AGMB00274</strain>
    </source>
</reference>
<evidence type="ECO:0000256" key="10">
    <source>
        <dbReference type="ARBA" id="ARBA00022833"/>
    </source>
</evidence>
<dbReference type="CDD" id="cd09602">
    <property type="entry name" value="M1_APN"/>
    <property type="match status" value="1"/>
</dbReference>
<organism evidence="14 15">
    <name type="scientific">Parabacteroides faecalis</name>
    <dbReference type="NCBI Taxonomy" id="2924040"/>
    <lineage>
        <taxon>Bacteria</taxon>
        <taxon>Pseudomonadati</taxon>
        <taxon>Bacteroidota</taxon>
        <taxon>Bacteroidia</taxon>
        <taxon>Bacteroidales</taxon>
        <taxon>Tannerellaceae</taxon>
        <taxon>Parabacteroides</taxon>
    </lineage>
</organism>
<evidence type="ECO:0000313" key="15">
    <source>
        <dbReference type="Proteomes" id="UP001165444"/>
    </source>
</evidence>
<evidence type="ECO:0000256" key="9">
    <source>
        <dbReference type="ARBA" id="ARBA00022801"/>
    </source>
</evidence>